<keyword evidence="7" id="KW-1185">Reference proteome</keyword>
<dbReference type="GO" id="GO:0016020">
    <property type="term" value="C:membrane"/>
    <property type="evidence" value="ECO:0007669"/>
    <property type="project" value="UniProtKB-SubCell"/>
</dbReference>
<evidence type="ECO:0000256" key="1">
    <source>
        <dbReference type="ARBA" id="ARBA00009995"/>
    </source>
</evidence>
<dbReference type="KEGG" id="dvv:114324746"/>
<dbReference type="RefSeq" id="XP_028128380.1">
    <property type="nucleotide sequence ID" value="XM_028272579.1"/>
</dbReference>
<name>A0A6P7F4J2_DIAVI</name>
<comment type="similarity">
    <text evidence="1 4">Belongs to the UDP-glycosyltransferase family.</text>
</comment>
<protein>
    <recommendedName>
        <fullName evidence="5">UDP-glucuronosyltransferase</fullName>
        <ecNumber evidence="5">2.4.1.17</ecNumber>
    </recommendedName>
</protein>
<evidence type="ECO:0000313" key="6">
    <source>
        <dbReference type="EnsemblMetazoa" id="XP_028128380.1"/>
    </source>
</evidence>
<dbReference type="SUPFAM" id="SSF53756">
    <property type="entry name" value="UDP-Glycosyltransferase/glycogen phosphorylase"/>
    <property type="match status" value="1"/>
</dbReference>
<evidence type="ECO:0000256" key="5">
    <source>
        <dbReference type="RuleBase" id="RU362059"/>
    </source>
</evidence>
<proteinExistence type="inferred from homology"/>
<dbReference type="OrthoDB" id="5835829at2759"/>
<gene>
    <name evidence="8" type="primary">LOC114324746</name>
</gene>
<feature type="transmembrane region" description="Helical" evidence="5">
    <location>
        <begin position="472"/>
        <end position="498"/>
    </location>
</feature>
<keyword evidence="5" id="KW-0472">Membrane</keyword>
<dbReference type="InterPro" id="IPR050271">
    <property type="entry name" value="UDP-glycosyltransferase"/>
</dbReference>
<dbReference type="EC" id="2.4.1.17" evidence="5"/>
<dbReference type="Pfam" id="PF00201">
    <property type="entry name" value="UDPGT"/>
    <property type="match status" value="1"/>
</dbReference>
<dbReference type="AlphaFoldDB" id="A0A6P7F4J2"/>
<dbReference type="CDD" id="cd03784">
    <property type="entry name" value="GT1_Gtf-like"/>
    <property type="match status" value="1"/>
</dbReference>
<comment type="caution">
    <text evidence="5">Lacks conserved residue(s) required for the propagation of feature annotation.</text>
</comment>
<dbReference type="EnsemblMetazoa" id="XM_028272579.2">
    <property type="protein sequence ID" value="XP_028128380.1"/>
    <property type="gene ID" value="LOC114324746"/>
</dbReference>
<dbReference type="PROSITE" id="PS00375">
    <property type="entry name" value="UDPGT"/>
    <property type="match status" value="1"/>
</dbReference>
<evidence type="ECO:0000313" key="8">
    <source>
        <dbReference type="RefSeq" id="XP_028128380.1"/>
    </source>
</evidence>
<dbReference type="PANTHER" id="PTHR48043">
    <property type="entry name" value="EG:EG0003.4 PROTEIN-RELATED"/>
    <property type="match status" value="1"/>
</dbReference>
<keyword evidence="5" id="KW-0812">Transmembrane</keyword>
<dbReference type="Proteomes" id="UP001652700">
    <property type="component" value="Unplaced"/>
</dbReference>
<sequence>MIANLKYFAILFSLVICANSLNILVLFPTEASSHFLVFKPMFQELAKRGHNLTILTSRHRLSTHKNKTLIHSIRDEKTLGVKPILLMDSFKGRRTEMYTEQFLLASFSESTCKRFLGSEYLKNFLKESNSYDVVIAEIFGSNCYFGLAKMHNAPIIGLSSTDLLPWMYQWYGSPENPSYIPVLFMDYSDKLSFFQRVENTLMLLFSKLVHLYSIAPTGNEYSKKYLGVDLFEGGDILYNMSLLLTNRHYTYQTPKPLSPNIIEVGGIHLDKPKKLPETLDKLVSSAPNGVILISMGSTLKGSTFPEEQRKMFLKVFSQLKYTVIWKWENDTMEGLPSNVKLHKWLPQFDLLCHPNLKLFITHGGLLGGQEAVYCGVPMLILPQFADQHLNAASLEKTGASLHIKLRSATEKSLTEAINKVLRPEYAQNAKLLSERFKDRPMSPMDTAIYWIEYVAKYKGAPFMRTAVTDMPFYQYLLLDVIGFLFLIGAIFIYIFYFCTKRIIRLVIKTSTQSKIKKH</sequence>
<comment type="catalytic activity">
    <reaction evidence="5">
        <text>glucuronate acceptor + UDP-alpha-D-glucuronate = acceptor beta-D-glucuronoside + UDP + H(+)</text>
        <dbReference type="Rhea" id="RHEA:21032"/>
        <dbReference type="ChEBI" id="CHEBI:15378"/>
        <dbReference type="ChEBI" id="CHEBI:58052"/>
        <dbReference type="ChEBI" id="CHEBI:58223"/>
        <dbReference type="ChEBI" id="CHEBI:132367"/>
        <dbReference type="ChEBI" id="CHEBI:132368"/>
        <dbReference type="EC" id="2.4.1.17"/>
    </reaction>
</comment>
<evidence type="ECO:0000256" key="2">
    <source>
        <dbReference type="ARBA" id="ARBA00022676"/>
    </source>
</evidence>
<feature type="transmembrane region" description="Helical" evidence="5">
    <location>
        <begin position="7"/>
        <end position="27"/>
    </location>
</feature>
<dbReference type="InterPro" id="IPR002213">
    <property type="entry name" value="UDP_glucos_trans"/>
</dbReference>
<organism evidence="8">
    <name type="scientific">Diabrotica virgifera virgifera</name>
    <name type="common">western corn rootworm</name>
    <dbReference type="NCBI Taxonomy" id="50390"/>
    <lineage>
        <taxon>Eukaryota</taxon>
        <taxon>Metazoa</taxon>
        <taxon>Ecdysozoa</taxon>
        <taxon>Arthropoda</taxon>
        <taxon>Hexapoda</taxon>
        <taxon>Insecta</taxon>
        <taxon>Pterygota</taxon>
        <taxon>Neoptera</taxon>
        <taxon>Endopterygota</taxon>
        <taxon>Coleoptera</taxon>
        <taxon>Polyphaga</taxon>
        <taxon>Cucujiformia</taxon>
        <taxon>Chrysomeloidea</taxon>
        <taxon>Chrysomelidae</taxon>
        <taxon>Galerucinae</taxon>
        <taxon>Diabroticina</taxon>
        <taxon>Diabroticites</taxon>
        <taxon>Diabrotica</taxon>
    </lineage>
</organism>
<accession>A0A6P7F4J2</accession>
<dbReference type="FunCoup" id="A0A6P7F4J2">
    <property type="interactions" value="244"/>
</dbReference>
<keyword evidence="2 4" id="KW-0328">Glycosyltransferase</keyword>
<reference evidence="8" key="1">
    <citation type="submission" date="2025-04" db="UniProtKB">
        <authorList>
            <consortium name="RefSeq"/>
        </authorList>
    </citation>
    <scope>IDENTIFICATION</scope>
    <source>
        <tissue evidence="8">Whole insect</tissue>
    </source>
</reference>
<keyword evidence="3 4" id="KW-0808">Transferase</keyword>
<keyword evidence="5" id="KW-1133">Transmembrane helix</keyword>
<dbReference type="InterPro" id="IPR035595">
    <property type="entry name" value="UDP_glycos_trans_CS"/>
</dbReference>
<dbReference type="GeneID" id="114324746"/>
<comment type="subcellular location">
    <subcellularLocation>
        <location evidence="5">Membrane</location>
        <topology evidence="5">Single-pass membrane protein</topology>
    </subcellularLocation>
</comment>
<dbReference type="Gene3D" id="3.40.50.2000">
    <property type="entry name" value="Glycogen Phosphorylase B"/>
    <property type="match status" value="1"/>
</dbReference>
<dbReference type="FunFam" id="3.40.50.2000:FF:000050">
    <property type="entry name" value="UDP-glucuronosyltransferase"/>
    <property type="match status" value="1"/>
</dbReference>
<evidence type="ECO:0000256" key="4">
    <source>
        <dbReference type="RuleBase" id="RU003718"/>
    </source>
</evidence>
<dbReference type="PANTHER" id="PTHR48043:SF114">
    <property type="entry name" value="IP04436P-RELATED"/>
    <property type="match status" value="1"/>
</dbReference>
<dbReference type="InParanoid" id="A0A6P7F4J2"/>
<dbReference type="GO" id="GO:0015020">
    <property type="term" value="F:glucuronosyltransferase activity"/>
    <property type="evidence" value="ECO:0007669"/>
    <property type="project" value="UniProtKB-EC"/>
</dbReference>
<evidence type="ECO:0000313" key="7">
    <source>
        <dbReference type="Proteomes" id="UP001652700"/>
    </source>
</evidence>
<evidence type="ECO:0000256" key="3">
    <source>
        <dbReference type="ARBA" id="ARBA00022679"/>
    </source>
</evidence>
<reference evidence="6" key="2">
    <citation type="submission" date="2025-05" db="UniProtKB">
        <authorList>
            <consortium name="EnsemblMetazoa"/>
        </authorList>
    </citation>
    <scope>IDENTIFICATION</scope>
</reference>